<evidence type="ECO:0000256" key="4">
    <source>
        <dbReference type="SAM" id="Coils"/>
    </source>
</evidence>
<dbReference type="InterPro" id="IPR057982">
    <property type="entry name" value="TPR_NAA35"/>
</dbReference>
<keyword evidence="3" id="KW-0963">Cytoplasm</keyword>
<proteinExistence type="inferred from homology"/>
<protein>
    <submittedName>
        <fullName evidence="8">N-alpha-acetyltransferase 35, NatC auxiliary subunit</fullName>
    </submittedName>
</protein>
<reference evidence="8 9" key="1">
    <citation type="submission" date="2011-10" db="EMBL/GenBank/DDBJ databases">
        <authorList>
            <person name="Genoscope - CEA"/>
        </authorList>
    </citation>
    <scope>NUCLEOTIDE SEQUENCE [LARGE SCALE GENOMIC DNA]</scope>
    <source>
        <strain evidence="8 9">RCC 1105</strain>
    </source>
</reference>
<evidence type="ECO:0000256" key="2">
    <source>
        <dbReference type="ARBA" id="ARBA00006289"/>
    </source>
</evidence>
<dbReference type="EMBL" id="FO082272">
    <property type="protein sequence ID" value="CCO66163.1"/>
    <property type="molecule type" value="Genomic_DNA"/>
</dbReference>
<dbReference type="GO" id="GO:0031417">
    <property type="term" value="C:NatC complex"/>
    <property type="evidence" value="ECO:0007669"/>
    <property type="project" value="InterPro"/>
</dbReference>
<dbReference type="RefSeq" id="XP_007512075.1">
    <property type="nucleotide sequence ID" value="XM_007512013.1"/>
</dbReference>
<feature type="coiled-coil region" evidence="4">
    <location>
        <begin position="747"/>
        <end position="785"/>
    </location>
</feature>
<comment type="subcellular location">
    <subcellularLocation>
        <location evidence="1">Cytoplasm</location>
    </subcellularLocation>
</comment>
<gene>
    <name evidence="8" type="ORF">Bathy07g01700</name>
</gene>
<evidence type="ECO:0000313" key="8">
    <source>
        <dbReference type="EMBL" id="CCO66163.1"/>
    </source>
</evidence>
<feature type="region of interest" description="Disordered" evidence="5">
    <location>
        <begin position="304"/>
        <end position="333"/>
    </location>
</feature>
<feature type="compositionally biased region" description="Acidic residues" evidence="5">
    <location>
        <begin position="1"/>
        <end position="10"/>
    </location>
</feature>
<evidence type="ECO:0000313" key="9">
    <source>
        <dbReference type="Proteomes" id="UP000198341"/>
    </source>
</evidence>
<dbReference type="KEGG" id="bpg:Bathy07g01700"/>
<dbReference type="OrthoDB" id="269405at2759"/>
<dbReference type="Pfam" id="PF04112">
    <property type="entry name" value="Mak10"/>
    <property type="match status" value="1"/>
</dbReference>
<evidence type="ECO:0000256" key="5">
    <source>
        <dbReference type="SAM" id="MobiDB-lite"/>
    </source>
</evidence>
<keyword evidence="4" id="KW-0175">Coiled coil</keyword>
<dbReference type="PANTHER" id="PTHR21373:SF0">
    <property type="entry name" value="N-ALPHA-ACETYLTRANSFERASE 35, NATC AUXILIARY SUBUNIT"/>
    <property type="match status" value="1"/>
</dbReference>
<dbReference type="PANTHER" id="PTHR21373">
    <property type="entry name" value="GLUCOSE REPRESSIBLE PROTEIN MAK10"/>
    <property type="match status" value="1"/>
</dbReference>
<feature type="region of interest" description="Disordered" evidence="5">
    <location>
        <begin position="1"/>
        <end position="22"/>
    </location>
</feature>
<dbReference type="InterPro" id="IPR007244">
    <property type="entry name" value="Naa35_N"/>
</dbReference>
<dbReference type="Proteomes" id="UP000198341">
    <property type="component" value="Chromosome 7"/>
</dbReference>
<dbReference type="GeneID" id="19014660"/>
<organism evidence="8 9">
    <name type="scientific">Bathycoccus prasinos</name>
    <dbReference type="NCBI Taxonomy" id="41875"/>
    <lineage>
        <taxon>Eukaryota</taxon>
        <taxon>Viridiplantae</taxon>
        <taxon>Chlorophyta</taxon>
        <taxon>Mamiellophyceae</taxon>
        <taxon>Mamiellales</taxon>
        <taxon>Bathycoccaceae</taxon>
        <taxon>Bathycoccus</taxon>
    </lineage>
</organism>
<name>K8F1G0_9CHLO</name>
<feature type="domain" description="NAA35-like N-terminal" evidence="6">
    <location>
        <begin position="45"/>
        <end position="209"/>
    </location>
</feature>
<evidence type="ECO:0000259" key="7">
    <source>
        <dbReference type="Pfam" id="PF25789"/>
    </source>
</evidence>
<evidence type="ECO:0000259" key="6">
    <source>
        <dbReference type="Pfam" id="PF04112"/>
    </source>
</evidence>
<comment type="similarity">
    <text evidence="2">Belongs to the MAK10 family.</text>
</comment>
<dbReference type="STRING" id="41875.K8F1G0"/>
<dbReference type="AlphaFoldDB" id="K8F1G0"/>
<keyword evidence="9" id="KW-1185">Reference proteome</keyword>
<feature type="domain" description="NAA35-like TPR repeats" evidence="7">
    <location>
        <begin position="509"/>
        <end position="722"/>
    </location>
</feature>
<dbReference type="Pfam" id="PF25789">
    <property type="entry name" value="TPR_NAA35"/>
    <property type="match status" value="1"/>
</dbReference>
<feature type="compositionally biased region" description="Polar residues" evidence="5">
    <location>
        <begin position="307"/>
        <end position="319"/>
    </location>
</feature>
<evidence type="ECO:0000256" key="1">
    <source>
        <dbReference type="ARBA" id="ARBA00004496"/>
    </source>
</evidence>
<dbReference type="InterPro" id="IPR057983">
    <property type="entry name" value="NAA35-like_N"/>
</dbReference>
<accession>K8F1G0</accession>
<sequence>MEQREEEEEELVKKKLRDEKESGKNSSWVDLEPLLLECSLQMRSGELIHQKSFGLFEAMSAVEIMDPKMDCGCVTGGGGFGETSSLKEEDENEDVRGVRLLKRDDDIIAALTSSKEMKVVVDMLIARENSWHVGNALPPTVFSCLYLKEEALKKLSSLSLSSSHAWPMRAFEALMTTTLPFVGLIKKMVEIGDIFEEEDFNPHDYGLKVPLPEWMQRKESGAGVTAADVLDGDACVAKYEEVLKEGKDAYGDSELYRRICLRFALYRAFKRIADVPTEENGKRIKRDFEEASATARRILEEEDIKGISSTNSDSNSNRGEINGGGDGDDTKDDEEHAMFDASACAHALGNSPPRVVELFTVKQSYEYYLKLLDELDVVIERLYDSAAATTTRTHLELSSDDFFRKCRDITDRDFLALSRSVAAYVSTVGGSTDSHLGVDSVDLCLRSVFAQVPEKVRVDDSEQKLSSFQRAPFEYVASEIKKGNYNAVTVTCEDTGAQTDGDPIEILATFKDECQRSCSFLSRAYFASPSRRRRKLRRCLDELSHLQVACSHVDALGVASLFLKKNIKNGNDAIDEEKVHEFCARAFQLWASRIVADAQFDILKVGFQCELYKSYELASVYWYMDNLVVHALNADQYIYEAFNCNTEEVTKKSMDTYLEANIFRVRSNAAQCVLVALEKVGLIKMPKRTFTLATAEARFFQRFAHFQANLDPVPLFWDDYEKHVRGYEKRPAEILLRLAHGQLQPLIEMLSQQIESLQKKMNNKKNEATAAADDAEDQKANENIASLRAMQCLASLTATKTKCARLSATCKLLGTLAEDDLRGTWTVDVLQPPFSSSSSSSSHEEFKDYDVFFALSASRKA</sequence>
<dbReference type="eggNOG" id="KOG2343">
    <property type="taxonomic scope" value="Eukaryota"/>
</dbReference>
<feature type="compositionally biased region" description="Basic and acidic residues" evidence="5">
    <location>
        <begin position="11"/>
        <end position="22"/>
    </location>
</feature>
<evidence type="ECO:0000256" key="3">
    <source>
        <dbReference type="ARBA" id="ARBA00022490"/>
    </source>
</evidence>